<dbReference type="KEGG" id="lgi:LOTGIDRAFT_232917"/>
<dbReference type="HOGENOM" id="CLU_1620910_0_0_1"/>
<keyword evidence="3" id="KW-1185">Reference proteome</keyword>
<dbReference type="GeneID" id="20249091"/>
<dbReference type="EMBL" id="KB202014">
    <property type="protein sequence ID" value="ESO92809.1"/>
    <property type="molecule type" value="Genomic_DNA"/>
</dbReference>
<accession>V4BUN2</accession>
<name>V4BUN2_LOTGI</name>
<dbReference type="OrthoDB" id="6086655at2759"/>
<dbReference type="OMA" id="LDNNIRH"/>
<evidence type="ECO:0000313" key="2">
    <source>
        <dbReference type="EMBL" id="ESO92809.1"/>
    </source>
</evidence>
<dbReference type="AlphaFoldDB" id="V4BUN2"/>
<dbReference type="RefSeq" id="XP_009056496.1">
    <property type="nucleotide sequence ID" value="XM_009058248.1"/>
</dbReference>
<dbReference type="Proteomes" id="UP000030746">
    <property type="component" value="Unassembled WGS sequence"/>
</dbReference>
<feature type="region of interest" description="Disordered" evidence="1">
    <location>
        <begin position="136"/>
        <end position="164"/>
    </location>
</feature>
<evidence type="ECO:0000313" key="3">
    <source>
        <dbReference type="Proteomes" id="UP000030746"/>
    </source>
</evidence>
<proteinExistence type="predicted"/>
<gene>
    <name evidence="2" type="ORF">LOTGIDRAFT_232917</name>
</gene>
<organism evidence="2 3">
    <name type="scientific">Lottia gigantea</name>
    <name type="common">Giant owl limpet</name>
    <dbReference type="NCBI Taxonomy" id="225164"/>
    <lineage>
        <taxon>Eukaryota</taxon>
        <taxon>Metazoa</taxon>
        <taxon>Spiralia</taxon>
        <taxon>Lophotrochozoa</taxon>
        <taxon>Mollusca</taxon>
        <taxon>Gastropoda</taxon>
        <taxon>Patellogastropoda</taxon>
        <taxon>Lottioidea</taxon>
        <taxon>Lottiidae</taxon>
        <taxon>Lottia</taxon>
    </lineage>
</organism>
<dbReference type="CTD" id="20249091"/>
<evidence type="ECO:0000256" key="1">
    <source>
        <dbReference type="SAM" id="MobiDB-lite"/>
    </source>
</evidence>
<sequence length="164" mass="18471">MTKKMALKKIKMAFSLTHQHILDKNIRHIYSGSSALPQYRESTEFKRPSPNSNLPAKKELVRTSEYVSDHKCFIPKAHGFGSLPPEQIDELVTRLRKPTKASEASGKTSEELAIEEHSIASPRYLGLKSVSKAEQDSIVHNLGRPTQMSTLRERSKANQPNAYN</sequence>
<reference evidence="2 3" key="1">
    <citation type="journal article" date="2013" name="Nature">
        <title>Insights into bilaterian evolution from three spiralian genomes.</title>
        <authorList>
            <person name="Simakov O."/>
            <person name="Marletaz F."/>
            <person name="Cho S.J."/>
            <person name="Edsinger-Gonzales E."/>
            <person name="Havlak P."/>
            <person name="Hellsten U."/>
            <person name="Kuo D.H."/>
            <person name="Larsson T."/>
            <person name="Lv J."/>
            <person name="Arendt D."/>
            <person name="Savage R."/>
            <person name="Osoegawa K."/>
            <person name="de Jong P."/>
            <person name="Grimwood J."/>
            <person name="Chapman J.A."/>
            <person name="Shapiro H."/>
            <person name="Aerts A."/>
            <person name="Otillar R.P."/>
            <person name="Terry A.Y."/>
            <person name="Boore J.L."/>
            <person name="Grigoriev I.V."/>
            <person name="Lindberg D.R."/>
            <person name="Seaver E.C."/>
            <person name="Weisblat D.A."/>
            <person name="Putnam N.H."/>
            <person name="Rokhsar D.S."/>
        </authorList>
    </citation>
    <scope>NUCLEOTIDE SEQUENCE [LARGE SCALE GENOMIC DNA]</scope>
</reference>
<protein>
    <submittedName>
        <fullName evidence="2">Uncharacterized protein</fullName>
    </submittedName>
</protein>